<proteinExistence type="inferred from homology"/>
<comment type="similarity">
    <text evidence="1">Belongs to the HupJ family.</text>
</comment>
<name>A0A3P3VS87_9GAMM</name>
<dbReference type="NCBIfam" id="TIGR03993">
    <property type="entry name" value="hydrog_HybE"/>
    <property type="match status" value="1"/>
</dbReference>
<evidence type="ECO:0000313" key="2">
    <source>
        <dbReference type="EMBL" id="RRJ83663.1"/>
    </source>
</evidence>
<dbReference type="RefSeq" id="WP_125013843.1">
    <property type="nucleotide sequence ID" value="NZ_QWEZ01000001.1"/>
</dbReference>
<evidence type="ECO:0000313" key="3">
    <source>
        <dbReference type="Proteomes" id="UP000280792"/>
    </source>
</evidence>
<dbReference type="Gene3D" id="3.30.1460.40">
    <property type="entry name" value="[NiFe]-hydrogenase assembly chaperone, HybE"/>
    <property type="match status" value="1"/>
</dbReference>
<keyword evidence="3" id="KW-1185">Reference proteome</keyword>
<reference evidence="2 3" key="1">
    <citation type="submission" date="2018-08" db="EMBL/GenBank/DDBJ databases">
        <authorList>
            <person name="Khan S.A."/>
        </authorList>
    </citation>
    <scope>NUCLEOTIDE SEQUENCE [LARGE SCALE GENOMIC DNA]</scope>
    <source>
        <strain evidence="2 3">GTF-13</strain>
    </source>
</reference>
<dbReference type="InterPro" id="IPR038530">
    <property type="entry name" value="NiFe-hyd_HybE_sf"/>
</dbReference>
<dbReference type="EMBL" id="QWEZ01000001">
    <property type="protein sequence ID" value="RRJ83663.1"/>
    <property type="molecule type" value="Genomic_DNA"/>
</dbReference>
<dbReference type="Proteomes" id="UP000280792">
    <property type="component" value="Unassembled WGS sequence"/>
</dbReference>
<accession>A0A3P3VS87</accession>
<dbReference type="InterPro" id="IPR023994">
    <property type="entry name" value="NiFe-hyd_HybE"/>
</dbReference>
<protein>
    <submittedName>
        <fullName evidence="2">[NiFe]-hydrogenase assembly, chaperone, HybE</fullName>
    </submittedName>
</protein>
<dbReference type="AlphaFoldDB" id="A0A3P3VS87"/>
<dbReference type="Pfam" id="PF11939">
    <property type="entry name" value="NiFe-hyd_HybE"/>
    <property type="match status" value="1"/>
</dbReference>
<reference evidence="2 3" key="2">
    <citation type="submission" date="2018-12" db="EMBL/GenBank/DDBJ databases">
        <title>Simiduia agarivorans gen. nov., sp. nov., a marine, agarolytic bacterium isolated from shallow coastal water from Keelung, Taiwan.</title>
        <authorList>
            <person name="Shieh W.Y."/>
        </authorList>
    </citation>
    <scope>NUCLEOTIDE SEQUENCE [LARGE SCALE GENOMIC DNA]</scope>
    <source>
        <strain evidence="2 3">GTF-13</strain>
    </source>
</reference>
<sequence length="157" mass="17798">MSDQHPGFSLNPSPVLEKVFNEVLEQRMQDMPLINRRVAVEAVGFEEWEGHWLGVLITPWFINLLLLRKDGSPWPQLELGKGNEINIAFPQGVYRFSPREETGVGRYLCCSLMSPLQEIKSHEEARGLALDVMRVIRQLPVVQLDSQDAAQTTACRA</sequence>
<comment type="caution">
    <text evidence="2">The sequence shown here is derived from an EMBL/GenBank/DDBJ whole genome shotgun (WGS) entry which is preliminary data.</text>
</comment>
<evidence type="ECO:0000256" key="1">
    <source>
        <dbReference type="ARBA" id="ARBA00006532"/>
    </source>
</evidence>
<organism evidence="2 3">
    <name type="scientific">Aestuariirhabdus litorea</name>
    <dbReference type="NCBI Taxonomy" id="2528527"/>
    <lineage>
        <taxon>Bacteria</taxon>
        <taxon>Pseudomonadati</taxon>
        <taxon>Pseudomonadota</taxon>
        <taxon>Gammaproteobacteria</taxon>
        <taxon>Oceanospirillales</taxon>
        <taxon>Aestuariirhabdaceae</taxon>
        <taxon>Aestuariirhabdus</taxon>
    </lineage>
</organism>
<gene>
    <name evidence="2" type="primary">hybE</name>
    <name evidence="2" type="ORF">D0544_00630</name>
</gene>